<gene>
    <name evidence="1" type="ORF">AVEN_209953_1</name>
</gene>
<dbReference type="EMBL" id="BGPR01000338">
    <property type="protein sequence ID" value="GBM14063.1"/>
    <property type="molecule type" value="Genomic_DNA"/>
</dbReference>
<sequence length="181" mass="20493">MLTNLHVLDLPESEKHNFRIMSVCEHDNSKTIRATGMKFGLGKTPELRHPRAPFLRVKIQLEVISSKLIFPPLPLNLKHLSTYAGYLLLDTSRHLQSLPLSFILAAVLLTKPAGVFSPKLSRILPQKGAVSPSHAWLKKFEPTVIQNPMTIRSFFIIVIEKYLGKEFKEMRTDQNASIAHC</sequence>
<organism evidence="1 2">
    <name type="scientific">Araneus ventricosus</name>
    <name type="common">Orbweaver spider</name>
    <name type="synonym">Epeira ventricosa</name>
    <dbReference type="NCBI Taxonomy" id="182803"/>
    <lineage>
        <taxon>Eukaryota</taxon>
        <taxon>Metazoa</taxon>
        <taxon>Ecdysozoa</taxon>
        <taxon>Arthropoda</taxon>
        <taxon>Chelicerata</taxon>
        <taxon>Arachnida</taxon>
        <taxon>Araneae</taxon>
        <taxon>Araneomorphae</taxon>
        <taxon>Entelegynae</taxon>
        <taxon>Araneoidea</taxon>
        <taxon>Araneidae</taxon>
        <taxon>Araneus</taxon>
    </lineage>
</organism>
<protein>
    <submittedName>
        <fullName evidence="1">Uncharacterized protein</fullName>
    </submittedName>
</protein>
<name>A0A4Y2DB96_ARAVE</name>
<evidence type="ECO:0000313" key="2">
    <source>
        <dbReference type="Proteomes" id="UP000499080"/>
    </source>
</evidence>
<dbReference type="AlphaFoldDB" id="A0A4Y2DB96"/>
<accession>A0A4Y2DB96</accession>
<evidence type="ECO:0000313" key="1">
    <source>
        <dbReference type="EMBL" id="GBM14063.1"/>
    </source>
</evidence>
<dbReference type="Proteomes" id="UP000499080">
    <property type="component" value="Unassembled WGS sequence"/>
</dbReference>
<dbReference type="OrthoDB" id="1046782at2759"/>
<proteinExistence type="predicted"/>
<reference evidence="1 2" key="1">
    <citation type="journal article" date="2019" name="Sci. Rep.">
        <title>Orb-weaving spider Araneus ventricosus genome elucidates the spidroin gene catalogue.</title>
        <authorList>
            <person name="Kono N."/>
            <person name="Nakamura H."/>
            <person name="Ohtoshi R."/>
            <person name="Moran D.A.P."/>
            <person name="Shinohara A."/>
            <person name="Yoshida Y."/>
            <person name="Fujiwara M."/>
            <person name="Mori M."/>
            <person name="Tomita M."/>
            <person name="Arakawa K."/>
        </authorList>
    </citation>
    <scope>NUCLEOTIDE SEQUENCE [LARGE SCALE GENOMIC DNA]</scope>
</reference>
<keyword evidence="2" id="KW-1185">Reference proteome</keyword>
<comment type="caution">
    <text evidence="1">The sequence shown here is derived from an EMBL/GenBank/DDBJ whole genome shotgun (WGS) entry which is preliminary data.</text>
</comment>